<sequence length="218" mass="25161">MQSKEDFVASLSYDKEIERAKWFKNDLEKGGWMQAHKSPGRVYWSKTFHDEEIPIAVLSLADIPLSAEMYMEILQPEHQEKRNKWDQVFKDLETVETYHDNKGSLSSCGTRFHFHSTIVRSSCTFHLQEKSTGSASERLSRFKRTPGTRRNPRELMVLSERQTEGISSWSFPTKQTQTRRARCSVFLRIPTTDGCQTRTSSGSSAGKLLLPLTCFWKT</sequence>
<proteinExistence type="predicted"/>
<accession>A0A9W9YAH5</accession>
<dbReference type="SUPFAM" id="SSF55961">
    <property type="entry name" value="Bet v1-like"/>
    <property type="match status" value="1"/>
</dbReference>
<organism evidence="1 2">
    <name type="scientific">Desmophyllum pertusum</name>
    <dbReference type="NCBI Taxonomy" id="174260"/>
    <lineage>
        <taxon>Eukaryota</taxon>
        <taxon>Metazoa</taxon>
        <taxon>Cnidaria</taxon>
        <taxon>Anthozoa</taxon>
        <taxon>Hexacorallia</taxon>
        <taxon>Scleractinia</taxon>
        <taxon>Caryophylliina</taxon>
        <taxon>Caryophylliidae</taxon>
        <taxon>Desmophyllum</taxon>
    </lineage>
</organism>
<dbReference type="Proteomes" id="UP001163046">
    <property type="component" value="Unassembled WGS sequence"/>
</dbReference>
<comment type="caution">
    <text evidence="1">The sequence shown here is derived from an EMBL/GenBank/DDBJ whole genome shotgun (WGS) entry which is preliminary data.</text>
</comment>
<dbReference type="EMBL" id="MU827837">
    <property type="protein sequence ID" value="KAJ7319219.1"/>
    <property type="molecule type" value="Genomic_DNA"/>
</dbReference>
<keyword evidence="2" id="KW-1185">Reference proteome</keyword>
<dbReference type="Gene3D" id="3.30.530.20">
    <property type="match status" value="1"/>
</dbReference>
<gene>
    <name evidence="1" type="ORF">OS493_036382</name>
</gene>
<evidence type="ECO:0000313" key="1">
    <source>
        <dbReference type="EMBL" id="KAJ7319219.1"/>
    </source>
</evidence>
<name>A0A9W9YAH5_9CNID</name>
<evidence type="ECO:0000313" key="2">
    <source>
        <dbReference type="Proteomes" id="UP001163046"/>
    </source>
</evidence>
<dbReference type="InterPro" id="IPR023393">
    <property type="entry name" value="START-like_dom_sf"/>
</dbReference>
<evidence type="ECO:0008006" key="3">
    <source>
        <dbReference type="Google" id="ProtNLM"/>
    </source>
</evidence>
<protein>
    <recommendedName>
        <fullName evidence="3">START domain-containing protein</fullName>
    </recommendedName>
</protein>
<dbReference type="AlphaFoldDB" id="A0A9W9YAH5"/>
<reference evidence="1" key="1">
    <citation type="submission" date="2023-01" db="EMBL/GenBank/DDBJ databases">
        <title>Genome assembly of the deep-sea coral Lophelia pertusa.</title>
        <authorList>
            <person name="Herrera S."/>
            <person name="Cordes E."/>
        </authorList>
    </citation>
    <scope>NUCLEOTIDE SEQUENCE</scope>
    <source>
        <strain evidence="1">USNM1676648</strain>
        <tissue evidence="1">Polyp</tissue>
    </source>
</reference>